<dbReference type="PRINTS" id="PR00090">
    <property type="entry name" value="RNGDIOXGNASE"/>
</dbReference>
<dbReference type="PROSITE" id="PS51296">
    <property type="entry name" value="RIESKE"/>
    <property type="match status" value="1"/>
</dbReference>
<dbReference type="InterPro" id="IPR001663">
    <property type="entry name" value="Rng_hydr_dOase-A"/>
</dbReference>
<dbReference type="SUPFAM" id="SSF55961">
    <property type="entry name" value="Bet v1-like"/>
    <property type="match status" value="1"/>
</dbReference>
<sequence>MLNQAEIAVQFATRRPYHSLTRELYCDAGVFQADLEAIWYKDWIFAVSAAELPKAGAYATLQLGAYPVVIVKGSDGEIRAFHNVCRHRGQRLCAKTSGTTVKLVCPYHQWTYDLDGKLMWAREMGPEFKPANHGLKTVHCAVAAGMVFVCVAETAPDFAPVKTAADRYSAPHGMGDLKVAFQSRIVENGNWKLVLENNRECYHCAGAHPALCRTFNDDPHLVGGDDSLSSPVGAAHVERCEAAGLPSRYLISPEENWRLVRIPFVGAAVSYTMDGKAASTRLPAMPFANAGSLLFFHYPNTWNHFLSDHVLNFRVLPISPTETEVVTTWLVHKDAVEGRDYDLKRLTEVWEATNDEDRQVVEENQKGILSPAYEPGPYSPDQESGVAQFIDWYCASMTRHLMPARPMAAE</sequence>
<name>A0A6M0QVR2_9RHOB</name>
<protein>
    <submittedName>
        <fullName evidence="8">Aromatic ring-hydroxylating dioxygenase subunit alpha</fullName>
    </submittedName>
</protein>
<dbReference type="Pfam" id="PF00355">
    <property type="entry name" value="Rieske"/>
    <property type="match status" value="1"/>
</dbReference>
<keyword evidence="9" id="KW-1185">Reference proteome</keyword>
<accession>A0A6M0QVR2</accession>
<keyword evidence="4" id="KW-0560">Oxidoreductase</keyword>
<keyword evidence="8" id="KW-0223">Dioxygenase</keyword>
<evidence type="ECO:0000256" key="1">
    <source>
        <dbReference type="ARBA" id="ARBA00001962"/>
    </source>
</evidence>
<dbReference type="RefSeq" id="WP_164625138.1">
    <property type="nucleotide sequence ID" value="NZ_JAAIVJ010000004.1"/>
</dbReference>
<comment type="caution">
    <text evidence="8">The sequence shown here is derived from an EMBL/GenBank/DDBJ whole genome shotgun (WGS) entry which is preliminary data.</text>
</comment>
<dbReference type="Proteomes" id="UP000477782">
    <property type="component" value="Unassembled WGS sequence"/>
</dbReference>
<evidence type="ECO:0000313" key="9">
    <source>
        <dbReference type="Proteomes" id="UP000477782"/>
    </source>
</evidence>
<comment type="cofactor">
    <cofactor evidence="1">
        <name>Fe cation</name>
        <dbReference type="ChEBI" id="CHEBI:24875"/>
    </cofactor>
</comment>
<keyword evidence="5" id="KW-0408">Iron</keyword>
<dbReference type="GO" id="GO:0051537">
    <property type="term" value="F:2 iron, 2 sulfur cluster binding"/>
    <property type="evidence" value="ECO:0007669"/>
    <property type="project" value="UniProtKB-KW"/>
</dbReference>
<dbReference type="SUPFAM" id="SSF50022">
    <property type="entry name" value="ISP domain"/>
    <property type="match status" value="1"/>
</dbReference>
<keyword evidence="6" id="KW-0411">Iron-sulfur</keyword>
<organism evidence="8 9">
    <name type="scientific">Tabrizicola oligotrophica</name>
    <dbReference type="NCBI Taxonomy" id="2710650"/>
    <lineage>
        <taxon>Bacteria</taxon>
        <taxon>Pseudomonadati</taxon>
        <taxon>Pseudomonadota</taxon>
        <taxon>Alphaproteobacteria</taxon>
        <taxon>Rhodobacterales</taxon>
        <taxon>Paracoccaceae</taxon>
        <taxon>Tabrizicola</taxon>
    </lineage>
</organism>
<evidence type="ECO:0000256" key="6">
    <source>
        <dbReference type="ARBA" id="ARBA00023014"/>
    </source>
</evidence>
<dbReference type="PANTHER" id="PTHR43756:SF5">
    <property type="entry name" value="CHOLINE MONOOXYGENASE, CHLOROPLASTIC"/>
    <property type="match status" value="1"/>
</dbReference>
<keyword evidence="2" id="KW-0001">2Fe-2S</keyword>
<dbReference type="Gene3D" id="2.102.10.10">
    <property type="entry name" value="Rieske [2Fe-2S] iron-sulphur domain"/>
    <property type="match status" value="1"/>
</dbReference>
<evidence type="ECO:0000256" key="4">
    <source>
        <dbReference type="ARBA" id="ARBA00023002"/>
    </source>
</evidence>
<dbReference type="CDD" id="cd08884">
    <property type="entry name" value="RHO_alpha_C_GbcA-like"/>
    <property type="match status" value="1"/>
</dbReference>
<dbReference type="GO" id="GO:0005506">
    <property type="term" value="F:iron ion binding"/>
    <property type="evidence" value="ECO:0007669"/>
    <property type="project" value="InterPro"/>
</dbReference>
<dbReference type="CDD" id="cd03469">
    <property type="entry name" value="Rieske_RO_Alpha_N"/>
    <property type="match status" value="1"/>
</dbReference>
<evidence type="ECO:0000256" key="5">
    <source>
        <dbReference type="ARBA" id="ARBA00023004"/>
    </source>
</evidence>
<evidence type="ECO:0000256" key="2">
    <source>
        <dbReference type="ARBA" id="ARBA00022714"/>
    </source>
</evidence>
<dbReference type="Pfam" id="PF00848">
    <property type="entry name" value="Ring_hydroxyl_A"/>
    <property type="match status" value="1"/>
</dbReference>
<dbReference type="Gene3D" id="3.90.380.10">
    <property type="entry name" value="Naphthalene 1,2-dioxygenase Alpha Subunit, Chain A, domain 1"/>
    <property type="match status" value="1"/>
</dbReference>
<evidence type="ECO:0000259" key="7">
    <source>
        <dbReference type="PROSITE" id="PS51296"/>
    </source>
</evidence>
<dbReference type="AlphaFoldDB" id="A0A6M0QVR2"/>
<dbReference type="InterPro" id="IPR036922">
    <property type="entry name" value="Rieske_2Fe-2S_sf"/>
</dbReference>
<reference evidence="8 9" key="1">
    <citation type="submission" date="2020-02" db="EMBL/GenBank/DDBJ databases">
        <authorList>
            <person name="Chen W.-M."/>
        </authorList>
    </citation>
    <scope>NUCLEOTIDE SEQUENCE [LARGE SCALE GENOMIC DNA]</scope>
    <source>
        <strain evidence="8 9">KMS-5</strain>
    </source>
</reference>
<dbReference type="EMBL" id="JAAIVJ010000004">
    <property type="protein sequence ID" value="NEY90562.1"/>
    <property type="molecule type" value="Genomic_DNA"/>
</dbReference>
<dbReference type="InterPro" id="IPR015879">
    <property type="entry name" value="Ring_hydroxy_dOase_asu_C_dom"/>
</dbReference>
<proteinExistence type="predicted"/>
<dbReference type="GO" id="GO:0051213">
    <property type="term" value="F:dioxygenase activity"/>
    <property type="evidence" value="ECO:0007669"/>
    <property type="project" value="UniProtKB-KW"/>
</dbReference>
<feature type="domain" description="Rieske" evidence="7">
    <location>
        <begin position="44"/>
        <end position="149"/>
    </location>
</feature>
<keyword evidence="3" id="KW-0479">Metal-binding</keyword>
<dbReference type="PANTHER" id="PTHR43756">
    <property type="entry name" value="CHOLINE MONOOXYGENASE, CHLOROPLASTIC"/>
    <property type="match status" value="1"/>
</dbReference>
<dbReference type="InterPro" id="IPR017941">
    <property type="entry name" value="Rieske_2Fe-2S"/>
</dbReference>
<evidence type="ECO:0000256" key="3">
    <source>
        <dbReference type="ARBA" id="ARBA00022723"/>
    </source>
</evidence>
<evidence type="ECO:0000313" key="8">
    <source>
        <dbReference type="EMBL" id="NEY90562.1"/>
    </source>
</evidence>
<gene>
    <name evidence="8" type="ORF">G4Z14_09655</name>
</gene>